<evidence type="ECO:0000313" key="5">
    <source>
        <dbReference type="Proteomes" id="UP000823405"/>
    </source>
</evidence>
<dbReference type="GO" id="GO:0005524">
    <property type="term" value="F:ATP binding"/>
    <property type="evidence" value="ECO:0007669"/>
    <property type="project" value="InterPro"/>
</dbReference>
<keyword evidence="5" id="KW-1185">Reference proteome</keyword>
<feature type="region of interest" description="Disordered" evidence="2">
    <location>
        <begin position="363"/>
        <end position="413"/>
    </location>
</feature>
<feature type="region of interest" description="Disordered" evidence="2">
    <location>
        <begin position="1"/>
        <end position="31"/>
    </location>
</feature>
<reference evidence="4" key="1">
    <citation type="journal article" date="2020" name="Fungal Divers.">
        <title>Resolving the Mortierellaceae phylogeny through synthesis of multi-gene phylogenetics and phylogenomics.</title>
        <authorList>
            <person name="Vandepol N."/>
            <person name="Liber J."/>
            <person name="Desiro A."/>
            <person name="Na H."/>
            <person name="Kennedy M."/>
            <person name="Barry K."/>
            <person name="Grigoriev I.V."/>
            <person name="Miller A.N."/>
            <person name="O'Donnell K."/>
            <person name="Stajich J.E."/>
            <person name="Bonito G."/>
        </authorList>
    </citation>
    <scope>NUCLEOTIDE SEQUENCE</scope>
    <source>
        <strain evidence="4">NVP60</strain>
    </source>
</reference>
<dbReference type="SUPFAM" id="SSF56112">
    <property type="entry name" value="Protein kinase-like (PK-like)"/>
    <property type="match status" value="1"/>
</dbReference>
<feature type="compositionally biased region" description="Basic and acidic residues" evidence="2">
    <location>
        <begin position="403"/>
        <end position="413"/>
    </location>
</feature>
<dbReference type="OrthoDB" id="2445702at2759"/>
<dbReference type="GO" id="GO:0004672">
    <property type="term" value="F:protein kinase activity"/>
    <property type="evidence" value="ECO:0007669"/>
    <property type="project" value="InterPro"/>
</dbReference>
<dbReference type="PANTHER" id="PTHR24345">
    <property type="entry name" value="SERINE/THREONINE-PROTEIN KINASE PLK"/>
    <property type="match status" value="1"/>
</dbReference>
<feature type="domain" description="Protein kinase" evidence="3">
    <location>
        <begin position="107"/>
        <end position="348"/>
    </location>
</feature>
<feature type="coiled-coil region" evidence="1">
    <location>
        <begin position="424"/>
        <end position="451"/>
    </location>
</feature>
<dbReference type="InterPro" id="IPR011009">
    <property type="entry name" value="Kinase-like_dom_sf"/>
</dbReference>
<dbReference type="CDD" id="cd00180">
    <property type="entry name" value="PKc"/>
    <property type="match status" value="1"/>
</dbReference>
<feature type="compositionally biased region" description="Basic and acidic residues" evidence="2">
    <location>
        <begin position="370"/>
        <end position="392"/>
    </location>
</feature>
<dbReference type="InterPro" id="IPR000719">
    <property type="entry name" value="Prot_kinase_dom"/>
</dbReference>
<dbReference type="Gene3D" id="1.10.510.10">
    <property type="entry name" value="Transferase(Phosphotransferase) domain 1"/>
    <property type="match status" value="1"/>
</dbReference>
<keyword evidence="1" id="KW-0175">Coiled coil</keyword>
<dbReference type="Proteomes" id="UP000823405">
    <property type="component" value="Unassembled WGS sequence"/>
</dbReference>
<evidence type="ECO:0000256" key="2">
    <source>
        <dbReference type="SAM" id="MobiDB-lite"/>
    </source>
</evidence>
<feature type="compositionally biased region" description="Basic and acidic residues" evidence="2">
    <location>
        <begin position="1"/>
        <end position="11"/>
    </location>
</feature>
<evidence type="ECO:0000259" key="3">
    <source>
        <dbReference type="PROSITE" id="PS50011"/>
    </source>
</evidence>
<dbReference type="GO" id="GO:0005634">
    <property type="term" value="C:nucleus"/>
    <property type="evidence" value="ECO:0007669"/>
    <property type="project" value="TreeGrafter"/>
</dbReference>
<gene>
    <name evidence="4" type="ORF">BGZ97_007315</name>
</gene>
<name>A0A9P6UE58_9FUNG</name>
<dbReference type="Gene3D" id="3.30.200.20">
    <property type="entry name" value="Phosphorylase Kinase, domain 1"/>
    <property type="match status" value="1"/>
</dbReference>
<dbReference type="Pfam" id="PF00069">
    <property type="entry name" value="Pkinase"/>
    <property type="match status" value="1"/>
</dbReference>
<dbReference type="EMBL" id="JAAAIN010003246">
    <property type="protein sequence ID" value="KAG0286767.1"/>
    <property type="molecule type" value="Genomic_DNA"/>
</dbReference>
<dbReference type="AlphaFoldDB" id="A0A9P6UE58"/>
<evidence type="ECO:0000256" key="1">
    <source>
        <dbReference type="SAM" id="Coils"/>
    </source>
</evidence>
<organism evidence="4 5">
    <name type="scientific">Linnemannia gamsii</name>
    <dbReference type="NCBI Taxonomy" id="64522"/>
    <lineage>
        <taxon>Eukaryota</taxon>
        <taxon>Fungi</taxon>
        <taxon>Fungi incertae sedis</taxon>
        <taxon>Mucoromycota</taxon>
        <taxon>Mortierellomycotina</taxon>
        <taxon>Mortierellomycetes</taxon>
        <taxon>Mortierellales</taxon>
        <taxon>Mortierellaceae</taxon>
        <taxon>Linnemannia</taxon>
    </lineage>
</organism>
<protein>
    <recommendedName>
        <fullName evidence="3">Protein kinase domain-containing protein</fullName>
    </recommendedName>
</protein>
<dbReference type="PROSITE" id="PS50011">
    <property type="entry name" value="PROTEIN_KINASE_DOM"/>
    <property type="match status" value="1"/>
</dbReference>
<accession>A0A9P6UE58</accession>
<sequence>MDTQHSDKKSQETNSSTHNVTIGPPFTLPPNKAWSDQIVQKTFSTSGGAIRTTRIRIVRTAATTPSNIPTALHEETVSSTFPHQPANEFPGNLFFMNATSGQLFMVSSRQPPVESRSGGKVFQVIDADGKQWAIKVPKPSADHFQIAKEVDFLHRVKGKTNIVDFQGVVEDIRGDCLLFDTGGPGNLQTMFDGRGALLAPEINFFARQLLEGLGNIHDEGIIHCNLSPENILLGPKMKVLICGFGSAEDRNTHSNMRKGTNGFIAPEILEDKIHTTAVDIFSAGCIILNMITGETPDLTNDTMANRPSKDYFLEVTTSELARIFLQRALEFNPDERASLEELSRHAFLRSVYCPKEIPESAFFTPPTFHNDSKRQQEEHSAKEDEHVNKKSSAEATGNSQQAKRKEAVRGFSKRDEQCDITIEIESLRAKKQQAEEEVNVAVMKLIEVEAKLAVKEKQRQEKCKDLVSV</sequence>
<evidence type="ECO:0000313" key="4">
    <source>
        <dbReference type="EMBL" id="KAG0286767.1"/>
    </source>
</evidence>
<comment type="caution">
    <text evidence="4">The sequence shown here is derived from an EMBL/GenBank/DDBJ whole genome shotgun (WGS) entry which is preliminary data.</text>
</comment>
<proteinExistence type="predicted"/>